<protein>
    <recommendedName>
        <fullName evidence="4">Secreted protein</fullName>
    </recommendedName>
</protein>
<sequence>MSSNGLKSLLKLALLCAERRTGVADLGKASCSCCFSLSLASAPPHSFITYLTINKPGMLQQNLY</sequence>
<feature type="chain" id="PRO_5039396665" description="Secreted protein" evidence="1">
    <location>
        <begin position="25"/>
        <end position="64"/>
    </location>
</feature>
<feature type="signal peptide" evidence="1">
    <location>
        <begin position="1"/>
        <end position="24"/>
    </location>
</feature>
<dbReference type="Proteomes" id="UP001055439">
    <property type="component" value="Chromosome 2"/>
</dbReference>
<keyword evidence="3" id="KW-1185">Reference proteome</keyword>
<evidence type="ECO:0000256" key="1">
    <source>
        <dbReference type="SAM" id="SignalP"/>
    </source>
</evidence>
<evidence type="ECO:0008006" key="4">
    <source>
        <dbReference type="Google" id="ProtNLM"/>
    </source>
</evidence>
<evidence type="ECO:0000313" key="2">
    <source>
        <dbReference type="EMBL" id="URD91308.1"/>
    </source>
</evidence>
<reference evidence="2" key="1">
    <citation type="submission" date="2022-05" db="EMBL/GenBank/DDBJ databases">
        <title>The Musa troglodytarum L. genome provides insights into the mechanism of non-climacteric behaviour and enrichment of carotenoids.</title>
        <authorList>
            <person name="Wang J."/>
        </authorList>
    </citation>
    <scope>NUCLEOTIDE SEQUENCE</scope>
    <source>
        <tissue evidence="2">Leaf</tissue>
    </source>
</reference>
<accession>A0A9E7FCH8</accession>
<gene>
    <name evidence="2" type="ORF">MUK42_27619</name>
</gene>
<name>A0A9E7FCH8_9LILI</name>
<keyword evidence="1" id="KW-0732">Signal</keyword>
<dbReference type="EMBL" id="CP097504">
    <property type="protein sequence ID" value="URD91308.1"/>
    <property type="molecule type" value="Genomic_DNA"/>
</dbReference>
<dbReference type="AlphaFoldDB" id="A0A9E7FCH8"/>
<dbReference type="OrthoDB" id="778453at2759"/>
<proteinExistence type="predicted"/>
<organism evidence="2 3">
    <name type="scientific">Musa troglodytarum</name>
    <name type="common">fe'i banana</name>
    <dbReference type="NCBI Taxonomy" id="320322"/>
    <lineage>
        <taxon>Eukaryota</taxon>
        <taxon>Viridiplantae</taxon>
        <taxon>Streptophyta</taxon>
        <taxon>Embryophyta</taxon>
        <taxon>Tracheophyta</taxon>
        <taxon>Spermatophyta</taxon>
        <taxon>Magnoliopsida</taxon>
        <taxon>Liliopsida</taxon>
        <taxon>Zingiberales</taxon>
        <taxon>Musaceae</taxon>
        <taxon>Musa</taxon>
    </lineage>
</organism>
<evidence type="ECO:0000313" key="3">
    <source>
        <dbReference type="Proteomes" id="UP001055439"/>
    </source>
</evidence>